<accession>A0A554LPB9</accession>
<evidence type="ECO:0000313" key="2">
    <source>
        <dbReference type="Proteomes" id="UP000316495"/>
    </source>
</evidence>
<dbReference type="EMBL" id="VMGN01000007">
    <property type="protein sequence ID" value="TSC94721.1"/>
    <property type="molecule type" value="Genomic_DNA"/>
</dbReference>
<organism evidence="1 2">
    <name type="scientific">Candidatus Berkelbacteria bacterium Athens1014_28</name>
    <dbReference type="NCBI Taxonomy" id="2017145"/>
    <lineage>
        <taxon>Bacteria</taxon>
        <taxon>Candidatus Berkelbacteria</taxon>
    </lineage>
</organism>
<name>A0A554LPB9_9BACT</name>
<proteinExistence type="predicted"/>
<comment type="caution">
    <text evidence="1">The sequence shown here is derived from an EMBL/GenBank/DDBJ whole genome shotgun (WGS) entry which is preliminary data.</text>
</comment>
<gene>
    <name evidence="1" type="ORF">Athens101428_182</name>
</gene>
<sequence>MNTGVYLGEPPEDAPKIPQLSMFQGLRPSPCDDDICDEVTDPYPITHEHQLSAESLFA</sequence>
<dbReference type="AlphaFoldDB" id="A0A554LPB9"/>
<reference evidence="1 2" key="1">
    <citation type="submission" date="2017-07" db="EMBL/GenBank/DDBJ databases">
        <title>Mechanisms for carbon and nitrogen cycling indicate functional differentiation within the Candidate Phyla Radiation.</title>
        <authorList>
            <person name="Danczak R.E."/>
            <person name="Johnston M.D."/>
            <person name="Kenah C."/>
            <person name="Slattery M."/>
            <person name="Wrighton K.C."/>
            <person name="Wilkins M.J."/>
        </authorList>
    </citation>
    <scope>NUCLEOTIDE SEQUENCE [LARGE SCALE GENOMIC DNA]</scope>
    <source>
        <strain evidence="1">Athens1014_28</strain>
    </source>
</reference>
<evidence type="ECO:0000313" key="1">
    <source>
        <dbReference type="EMBL" id="TSC94721.1"/>
    </source>
</evidence>
<protein>
    <submittedName>
        <fullName evidence="1">Uncharacterized protein</fullName>
    </submittedName>
</protein>
<dbReference type="Proteomes" id="UP000316495">
    <property type="component" value="Unassembled WGS sequence"/>
</dbReference>